<proteinExistence type="predicted"/>
<evidence type="ECO:0000256" key="1">
    <source>
        <dbReference type="SAM" id="SignalP"/>
    </source>
</evidence>
<reference evidence="3 5" key="4">
    <citation type="submission" date="2016-10" db="EMBL/GenBank/DDBJ databases">
        <authorList>
            <person name="de Groot N.N."/>
        </authorList>
    </citation>
    <scope>NUCLEOTIDE SEQUENCE [LARGE SCALE GENOMIC DNA]</scope>
    <source>
        <strain evidence="3 5">Nl13</strain>
    </source>
</reference>
<dbReference type="HOGENOM" id="CLU_1667544_0_0_4"/>
<dbReference type="eggNOG" id="ENOG50317MN">
    <property type="taxonomic scope" value="Bacteria"/>
</dbReference>
<dbReference type="AlphaFoldDB" id="Q2Y8J5"/>
<organism evidence="2 4">
    <name type="scientific">Nitrosospira multiformis (strain ATCC 25196 / NCIMB 11849 / C 71)</name>
    <dbReference type="NCBI Taxonomy" id="323848"/>
    <lineage>
        <taxon>Bacteria</taxon>
        <taxon>Pseudomonadati</taxon>
        <taxon>Pseudomonadota</taxon>
        <taxon>Betaproteobacteria</taxon>
        <taxon>Nitrosomonadales</taxon>
        <taxon>Nitrosomonadaceae</taxon>
        <taxon>Nitrosospira</taxon>
    </lineage>
</organism>
<evidence type="ECO:0000313" key="4">
    <source>
        <dbReference type="Proteomes" id="UP000002718"/>
    </source>
</evidence>
<gene>
    <name evidence="2" type="ordered locus">Nmul_A1626</name>
    <name evidence="3" type="ORF">SAMN05216403_12516</name>
</gene>
<feature type="chain" id="PRO_5014308935" evidence="1">
    <location>
        <begin position="21"/>
        <end position="158"/>
    </location>
</feature>
<sequence length="158" mass="17994">MRQACPLLIILILLIPVAQAADHSGIRITQTLAQNDEQNPNAREVVERYFEDELMKKHETVAKYYEDEAGKSRAKIRELRGMLAHYEEKSYLYGKKAQDLQAHTEALVRKYEEAAKADAREAASHRQIALAFKEKNHPDSKTQKVSIVESYGSTVPLK</sequence>
<keyword evidence="1" id="KW-0732">Signal</keyword>
<reference evidence="4" key="1">
    <citation type="submission" date="2005-08" db="EMBL/GenBank/DDBJ databases">
        <title>Complete sequence of chromosome 1 of Nitrosospira multiformis ATCC 25196.</title>
        <authorList>
            <person name="Copeland A."/>
            <person name="Lucas S."/>
            <person name="Lapidus A."/>
            <person name="Barry K."/>
            <person name="Detter J.C."/>
            <person name="Glavina T."/>
            <person name="Hammon N."/>
            <person name="Israni S."/>
            <person name="Pitluck S."/>
            <person name="Chain P."/>
            <person name="Malfatti S."/>
            <person name="Shin M."/>
            <person name="Vergez L."/>
            <person name="Schmutz J."/>
            <person name="Larimer F."/>
            <person name="Land M."/>
            <person name="Hauser L."/>
            <person name="Kyrpides N."/>
            <person name="Lykidis A."/>
            <person name="Richardson P."/>
        </authorList>
    </citation>
    <scope>NUCLEOTIDE SEQUENCE [LARGE SCALE GENOMIC DNA]</scope>
    <source>
        <strain evidence="4">ATCC 25196 / NCIMB 11849 / C 71</strain>
    </source>
</reference>
<keyword evidence="4" id="KW-1185">Reference proteome</keyword>
<evidence type="ECO:0000313" key="3">
    <source>
        <dbReference type="EMBL" id="SEG04854.1"/>
    </source>
</evidence>
<evidence type="ECO:0000313" key="5">
    <source>
        <dbReference type="Proteomes" id="UP000236751"/>
    </source>
</evidence>
<dbReference type="EMBL" id="FNVK01000025">
    <property type="protein sequence ID" value="SEG04854.1"/>
    <property type="molecule type" value="Genomic_DNA"/>
</dbReference>
<name>Q2Y8J5_NITMU</name>
<dbReference type="RefSeq" id="WP_011380953.1">
    <property type="nucleotide sequence ID" value="NZ_FNVK01000025.1"/>
</dbReference>
<reference evidence="2 4" key="3">
    <citation type="journal article" date="2008" name="Appl. Environ. Microbiol.">
        <title>Complete genome sequence of Nitrosospira multiformis, an ammonia-oxidizing bacterium from the soil environment.</title>
        <authorList>
            <person name="Norton J.M."/>
            <person name="Klotz M.G."/>
            <person name="Stein L.Y."/>
            <person name="Arp D.J."/>
            <person name="Bottomley P.J."/>
            <person name="Chain P.S."/>
            <person name="Hauser L.J."/>
            <person name="Land M.L."/>
            <person name="Larimer F.W."/>
            <person name="Shin M.W."/>
            <person name="Starkenburg S.R."/>
        </authorList>
    </citation>
    <scope>NUCLEOTIDE SEQUENCE [LARGE SCALE GENOMIC DNA]</scope>
    <source>
        <strain evidence="2">ATCC 25196</strain>
        <strain evidence="4">ATCC 25196 / NCIMB 11849 / C 71</strain>
    </source>
</reference>
<dbReference type="Proteomes" id="UP000236751">
    <property type="component" value="Unassembled WGS sequence"/>
</dbReference>
<accession>Q2Y8J5</accession>
<evidence type="ECO:0000313" key="2">
    <source>
        <dbReference type="EMBL" id="ABB74926.1"/>
    </source>
</evidence>
<reference evidence="2" key="2">
    <citation type="submission" date="2005-08" db="EMBL/GenBank/DDBJ databases">
        <title>Complete sequence of Chromosome 1 of Nitrosospira multiformis ATCC 25196.</title>
        <authorList>
            <consortium name="US DOE Joint Genome Institute"/>
            <person name="Copeland A."/>
            <person name="Lucas S."/>
            <person name="Lapidus A."/>
            <person name="Barry K."/>
            <person name="Detter J.C."/>
            <person name="Glavina T."/>
            <person name="Hammon N."/>
            <person name="Israni S."/>
            <person name="Pitluck S."/>
            <person name="Chain P."/>
            <person name="Malfatti S."/>
            <person name="Shin M."/>
            <person name="Vergez L."/>
            <person name="Schmutz J."/>
            <person name="Larimer F."/>
            <person name="Land M."/>
            <person name="Hauser L."/>
            <person name="Kyrpides N."/>
            <person name="Lykidis A."/>
            <person name="Richardson P."/>
        </authorList>
    </citation>
    <scope>NUCLEOTIDE SEQUENCE</scope>
    <source>
        <strain evidence="2">ATCC 25196</strain>
    </source>
</reference>
<dbReference type="KEGG" id="nmu:Nmul_A1626"/>
<protein>
    <submittedName>
        <fullName evidence="2">Uncharacterized protein</fullName>
    </submittedName>
</protein>
<feature type="signal peptide" evidence="1">
    <location>
        <begin position="1"/>
        <end position="20"/>
    </location>
</feature>
<dbReference type="Proteomes" id="UP000002718">
    <property type="component" value="Chromosome"/>
</dbReference>
<dbReference type="EMBL" id="CP000103">
    <property type="protein sequence ID" value="ABB74926.1"/>
    <property type="molecule type" value="Genomic_DNA"/>
</dbReference>